<keyword evidence="3" id="KW-1185">Reference proteome</keyword>
<keyword evidence="1" id="KW-0812">Transmembrane</keyword>
<feature type="transmembrane region" description="Helical" evidence="1">
    <location>
        <begin position="38"/>
        <end position="57"/>
    </location>
</feature>
<reference evidence="2 3" key="1">
    <citation type="submission" date="2016-05" db="EMBL/GenBank/DDBJ databases">
        <title>Niabella ginsenosidivorans BS26 whole genome sequencing.</title>
        <authorList>
            <person name="Im W.T."/>
            <person name="Siddiqi M.Z."/>
        </authorList>
    </citation>
    <scope>NUCLEOTIDE SEQUENCE [LARGE SCALE GENOMIC DNA]</scope>
    <source>
        <strain evidence="2 3">BS26</strain>
    </source>
</reference>
<dbReference type="Proteomes" id="UP000077667">
    <property type="component" value="Chromosome"/>
</dbReference>
<dbReference type="RefSeq" id="WP_067752971.1">
    <property type="nucleotide sequence ID" value="NZ_CP015772.1"/>
</dbReference>
<sequence>MLITDFVPPVFITILAIVLGLIGSFVMAFIVYSMGGRFTIGGVLWIVLLLLLLKFIYKLNNKEKFDRFHMDLNTALTQSGQPGSIF</sequence>
<protein>
    <submittedName>
        <fullName evidence="2">Uncharacterized protein</fullName>
    </submittedName>
</protein>
<evidence type="ECO:0000256" key="1">
    <source>
        <dbReference type="SAM" id="Phobius"/>
    </source>
</evidence>
<gene>
    <name evidence="2" type="ORF">A8C56_05195</name>
</gene>
<dbReference type="OrthoDB" id="9974664at2"/>
<proteinExistence type="predicted"/>
<keyword evidence="1" id="KW-0472">Membrane</keyword>
<organism evidence="2 3">
    <name type="scientific">Niabella ginsenosidivorans</name>
    <dbReference type="NCBI Taxonomy" id="1176587"/>
    <lineage>
        <taxon>Bacteria</taxon>
        <taxon>Pseudomonadati</taxon>
        <taxon>Bacteroidota</taxon>
        <taxon>Chitinophagia</taxon>
        <taxon>Chitinophagales</taxon>
        <taxon>Chitinophagaceae</taxon>
        <taxon>Niabella</taxon>
    </lineage>
</organism>
<dbReference type="STRING" id="1176587.A8C56_05195"/>
<keyword evidence="1" id="KW-1133">Transmembrane helix</keyword>
<feature type="transmembrane region" description="Helical" evidence="1">
    <location>
        <begin position="12"/>
        <end position="32"/>
    </location>
</feature>
<accession>A0A1A9HYL6</accession>
<name>A0A1A9HYL6_9BACT</name>
<evidence type="ECO:0000313" key="2">
    <source>
        <dbReference type="EMBL" id="ANH80466.1"/>
    </source>
</evidence>
<evidence type="ECO:0000313" key="3">
    <source>
        <dbReference type="Proteomes" id="UP000077667"/>
    </source>
</evidence>
<dbReference type="KEGG" id="nia:A8C56_05195"/>
<dbReference type="EMBL" id="CP015772">
    <property type="protein sequence ID" value="ANH80466.1"/>
    <property type="molecule type" value="Genomic_DNA"/>
</dbReference>
<dbReference type="AlphaFoldDB" id="A0A1A9HYL6"/>